<reference evidence="1" key="1">
    <citation type="journal article" date="2020" name="Int. J. Syst. Evol. Microbiol.">
        <title>Aquipluma nitroreducens gen. nov. sp. nov., a novel facultatively anaerobic bacterium isolated from a freshwater lake.</title>
        <authorList>
            <person name="Watanabe M."/>
            <person name="Kojima H."/>
            <person name="Fukui M."/>
        </authorList>
    </citation>
    <scope>NUCLEOTIDE SEQUENCE</scope>
    <source>
        <strain evidence="1">MeG22</strain>
    </source>
</reference>
<name>A0A5K7S3V7_9BACT</name>
<gene>
    <name evidence="1" type="ORF">AQPE_0388</name>
</gene>
<dbReference type="EMBL" id="AP018694">
    <property type="protein sequence ID" value="BBE16251.1"/>
    <property type="molecule type" value="Genomic_DNA"/>
</dbReference>
<protein>
    <submittedName>
        <fullName evidence="1">Uncharacterized protein</fullName>
    </submittedName>
</protein>
<accession>A0A5K7S3V7</accession>
<dbReference type="AlphaFoldDB" id="A0A5K7S3V7"/>
<proteinExistence type="predicted"/>
<keyword evidence="2" id="KW-1185">Reference proteome</keyword>
<dbReference type="KEGG" id="anf:AQPE_0388"/>
<sequence>MIEVPIAVVGEGAGTVYYNAGSEKKGQGRIIVNYYRNDSILVAHTLSESDGYFSYLGLAPGDYTARVDTVQLSKLHWKSTPASLPFTISKGIDGDVVDGLEFVLRTEQNKMPEPHNETPANAGTISQQINQVIPEKQKEVEPAVTYGETQAQPQTDFAGQISSEKTMGNNIKGKKQYKVQLLALRKPIKIKDYFAQLLVRAPGLIIEESLEEDGLYHYSTKDLKGFTEAKQILSMIKRSGWSNCFIATYRGNIREEPASKLKNTK</sequence>
<evidence type="ECO:0000313" key="1">
    <source>
        <dbReference type="EMBL" id="BBE16251.1"/>
    </source>
</evidence>
<evidence type="ECO:0000313" key="2">
    <source>
        <dbReference type="Proteomes" id="UP001193389"/>
    </source>
</evidence>
<dbReference type="Proteomes" id="UP001193389">
    <property type="component" value="Chromosome"/>
</dbReference>
<dbReference type="SUPFAM" id="SSF117074">
    <property type="entry name" value="Hypothetical protein PA1324"/>
    <property type="match status" value="1"/>
</dbReference>
<organism evidence="1 2">
    <name type="scientific">Aquipluma nitroreducens</name>
    <dbReference type="NCBI Taxonomy" id="2010828"/>
    <lineage>
        <taxon>Bacteria</taxon>
        <taxon>Pseudomonadati</taxon>
        <taxon>Bacteroidota</taxon>
        <taxon>Bacteroidia</taxon>
        <taxon>Marinilabiliales</taxon>
        <taxon>Prolixibacteraceae</taxon>
        <taxon>Aquipluma</taxon>
    </lineage>
</organism>